<name>A0A319CBR5_9EURO</name>
<dbReference type="InterPro" id="IPR036691">
    <property type="entry name" value="Endo/exonu/phosph_ase_sf"/>
</dbReference>
<feature type="chain" id="PRO_5016385025" evidence="1">
    <location>
        <begin position="30"/>
        <end position="612"/>
    </location>
</feature>
<sequence length="612" mass="64880">MKHTPRPPFHKMRTPSLSTVALLVQTAVAVTINEITGERYISPYAGTQVTGLEGLVTAKGSSGFYLRSTSPDSDDKTSNSVYVYGSSATTSVTVGDIVTLSGKVTEYRSTSSYVYLTEIESATDITVVSSGNTVTPIVIGGKGRSPPTEQFTSLDNGDPFSLPGNSSQLSTANPVLDTTAYGMDFWQSLSGEFVSLSGLTAISKASSYGDTWVIGDWTVSGKNERGGLTMTANDSNPEALIIGSPLDGSKNPTDVKLGDTLGDITGIITQAYGYYALLPSTALSVTTSNATEIPKTALVSNKKCKITFGDYNVDNLGPDSSTLPGVAGHIANQLQSPDIVFLQEIQDNDGSTNDGVVSANVTLSTLVSSIAEQGGVQYEFFDIDPVDGTNGGESGGNIRCAYLYNPEVVQLRDANPGTSTAGTAVESGGTLSYNPGLIDPTNEAWDASRKPLVAQWERADGRNTFYTINVHLSSKYGSTSLEGDLRPPVNGAVEKRASQLSVIADFVSTLFAEVADARVIVAGDYNEYSFTDIFNVFTEVGLQEIDEVAGLAATERYTYLYDQNSEQLDHMFISSALATGAKVEHVHVNTWVSTADQSSDHDATVAQMNVCQ</sequence>
<dbReference type="PANTHER" id="PTHR42834:SF1">
    <property type="entry name" value="ENDONUCLEASE_EXONUCLEASE_PHOSPHATASE FAMILY PROTEIN (AFU_ORTHOLOGUE AFUA_3G09210)"/>
    <property type="match status" value="1"/>
</dbReference>
<dbReference type="STRING" id="1448315.A0A319CBR5"/>
<dbReference type="VEuPathDB" id="FungiDB:BO82DRAFT_392657"/>
<feature type="signal peptide" evidence="1">
    <location>
        <begin position="1"/>
        <end position="29"/>
    </location>
</feature>
<dbReference type="GO" id="GO:0004519">
    <property type="term" value="F:endonuclease activity"/>
    <property type="evidence" value="ECO:0007669"/>
    <property type="project" value="UniProtKB-KW"/>
</dbReference>
<keyword evidence="3" id="KW-0540">Nuclease</keyword>
<dbReference type="OrthoDB" id="47488at2759"/>
<dbReference type="EMBL" id="KZ821705">
    <property type="protein sequence ID" value="PYH80967.1"/>
    <property type="molecule type" value="Genomic_DNA"/>
</dbReference>
<evidence type="ECO:0000256" key="1">
    <source>
        <dbReference type="SAM" id="SignalP"/>
    </source>
</evidence>
<dbReference type="RefSeq" id="XP_025491167.1">
    <property type="nucleotide sequence ID" value="XM_025638632.1"/>
</dbReference>
<reference evidence="3 4" key="1">
    <citation type="submission" date="2016-12" db="EMBL/GenBank/DDBJ databases">
        <title>The genomes of Aspergillus section Nigri reveals drivers in fungal speciation.</title>
        <authorList>
            <consortium name="DOE Joint Genome Institute"/>
            <person name="Vesth T.C."/>
            <person name="Nybo J."/>
            <person name="Theobald S."/>
            <person name="Brandl J."/>
            <person name="Frisvad J.C."/>
            <person name="Nielsen K.F."/>
            <person name="Lyhne E.K."/>
            <person name="Kogle M.E."/>
            <person name="Kuo A."/>
            <person name="Riley R."/>
            <person name="Clum A."/>
            <person name="Nolan M."/>
            <person name="Lipzen A."/>
            <person name="Salamov A."/>
            <person name="Henrissat B."/>
            <person name="Wiebenga A."/>
            <person name="De Vries R.P."/>
            <person name="Grigoriev I.V."/>
            <person name="Mortensen U.H."/>
            <person name="Andersen M.R."/>
            <person name="Baker S.E."/>
        </authorList>
    </citation>
    <scope>NUCLEOTIDE SEQUENCE [LARGE SCALE GENOMIC DNA]</scope>
    <source>
        <strain evidence="3 4">CBS 121591</strain>
    </source>
</reference>
<dbReference type="InterPro" id="IPR005135">
    <property type="entry name" value="Endo/exonuclease/phosphatase"/>
</dbReference>
<evidence type="ECO:0000313" key="4">
    <source>
        <dbReference type="Proteomes" id="UP000248340"/>
    </source>
</evidence>
<organism evidence="3 4">
    <name type="scientific">Aspergillus uvarum CBS 121591</name>
    <dbReference type="NCBI Taxonomy" id="1448315"/>
    <lineage>
        <taxon>Eukaryota</taxon>
        <taxon>Fungi</taxon>
        <taxon>Dikarya</taxon>
        <taxon>Ascomycota</taxon>
        <taxon>Pezizomycotina</taxon>
        <taxon>Eurotiomycetes</taxon>
        <taxon>Eurotiomycetidae</taxon>
        <taxon>Eurotiales</taxon>
        <taxon>Aspergillaceae</taxon>
        <taxon>Aspergillus</taxon>
        <taxon>Aspergillus subgen. Circumdati</taxon>
    </lineage>
</organism>
<dbReference type="CDD" id="cd04486">
    <property type="entry name" value="YhcR_OBF_like"/>
    <property type="match status" value="1"/>
</dbReference>
<dbReference type="PANTHER" id="PTHR42834">
    <property type="entry name" value="ENDONUCLEASE/EXONUCLEASE/PHOSPHATASE FAMILY PROTEIN (AFU_ORTHOLOGUE AFUA_3G09210)"/>
    <property type="match status" value="1"/>
</dbReference>
<keyword evidence="1" id="KW-0732">Signal</keyword>
<dbReference type="GO" id="GO:0004527">
    <property type="term" value="F:exonuclease activity"/>
    <property type="evidence" value="ECO:0007669"/>
    <property type="project" value="UniProtKB-KW"/>
</dbReference>
<dbReference type="SUPFAM" id="SSF56219">
    <property type="entry name" value="DNase I-like"/>
    <property type="match status" value="1"/>
</dbReference>
<keyword evidence="3" id="KW-0378">Hydrolase</keyword>
<keyword evidence="3" id="KW-0269">Exonuclease</keyword>
<keyword evidence="3" id="KW-0255">Endonuclease</keyword>
<evidence type="ECO:0000259" key="2">
    <source>
        <dbReference type="Pfam" id="PF03372"/>
    </source>
</evidence>
<dbReference type="AlphaFoldDB" id="A0A319CBR5"/>
<keyword evidence="4" id="KW-1185">Reference proteome</keyword>
<accession>A0A319CBR5</accession>
<evidence type="ECO:0000313" key="3">
    <source>
        <dbReference type="EMBL" id="PYH80967.1"/>
    </source>
</evidence>
<protein>
    <submittedName>
        <fullName evidence="3">Endonuclease/exonuclease/phosphatase family protein</fullName>
    </submittedName>
</protein>
<gene>
    <name evidence="3" type="ORF">BO82DRAFT_392657</name>
</gene>
<dbReference type="GeneID" id="37141374"/>
<proteinExistence type="predicted"/>
<dbReference type="Gene3D" id="3.60.10.10">
    <property type="entry name" value="Endonuclease/exonuclease/phosphatase"/>
    <property type="match status" value="1"/>
</dbReference>
<feature type="domain" description="Endonuclease/exonuclease/phosphatase" evidence="2">
    <location>
        <begin position="311"/>
        <end position="601"/>
    </location>
</feature>
<dbReference type="Pfam" id="PF03372">
    <property type="entry name" value="Exo_endo_phos"/>
    <property type="match status" value="1"/>
</dbReference>
<dbReference type="Proteomes" id="UP000248340">
    <property type="component" value="Unassembled WGS sequence"/>
</dbReference>